<accession>A0A2H4HHV6</accession>
<evidence type="ECO:0000256" key="2">
    <source>
        <dbReference type="ARBA" id="ARBA00009634"/>
    </source>
</evidence>
<feature type="domain" description="TIR" evidence="13">
    <location>
        <begin position="846"/>
        <end position="987"/>
    </location>
</feature>
<dbReference type="SUPFAM" id="SSF52058">
    <property type="entry name" value="L domain-like"/>
    <property type="match status" value="3"/>
</dbReference>
<keyword evidence="3" id="KW-0433">Leucine-rich repeat</keyword>
<dbReference type="Pfam" id="PF13676">
    <property type="entry name" value="TIR_2"/>
    <property type="match status" value="1"/>
</dbReference>
<dbReference type="InterPro" id="IPR032675">
    <property type="entry name" value="LRR_dom_sf"/>
</dbReference>
<dbReference type="PROSITE" id="PS51450">
    <property type="entry name" value="LRR"/>
    <property type="match status" value="3"/>
</dbReference>
<evidence type="ECO:0000256" key="6">
    <source>
        <dbReference type="ARBA" id="ARBA00022737"/>
    </source>
</evidence>
<dbReference type="EMBL" id="KY608720">
    <property type="protein sequence ID" value="ARQ14820.1"/>
    <property type="molecule type" value="mRNA"/>
</dbReference>
<dbReference type="SUPFAM" id="SSF52200">
    <property type="entry name" value="Toll/Interleukin receptor TIR domain"/>
    <property type="match status" value="1"/>
</dbReference>
<dbReference type="Gene3D" id="3.40.50.10140">
    <property type="entry name" value="Toll/interleukin-1 receptor homology (TIR) domain"/>
    <property type="match status" value="1"/>
</dbReference>
<evidence type="ECO:0000256" key="10">
    <source>
        <dbReference type="ARBA" id="ARBA00023180"/>
    </source>
</evidence>
<evidence type="ECO:0000256" key="7">
    <source>
        <dbReference type="ARBA" id="ARBA00022989"/>
    </source>
</evidence>
<dbReference type="InterPro" id="IPR000157">
    <property type="entry name" value="TIR_dom"/>
</dbReference>
<feature type="transmembrane region" description="Helical" evidence="11">
    <location>
        <begin position="796"/>
        <end position="819"/>
    </location>
</feature>
<dbReference type="PANTHER" id="PTHR24365">
    <property type="entry name" value="TOLL-LIKE RECEPTOR"/>
    <property type="match status" value="1"/>
</dbReference>
<dbReference type="AlphaFoldDB" id="A0A2H4HHV6"/>
<dbReference type="InterPro" id="IPR035897">
    <property type="entry name" value="Toll_tir_struct_dom_sf"/>
</dbReference>
<dbReference type="GO" id="GO:0007165">
    <property type="term" value="P:signal transduction"/>
    <property type="evidence" value="ECO:0007669"/>
    <property type="project" value="InterPro"/>
</dbReference>
<evidence type="ECO:0000256" key="12">
    <source>
        <dbReference type="SAM" id="SignalP"/>
    </source>
</evidence>
<feature type="signal peptide" evidence="12">
    <location>
        <begin position="1"/>
        <end position="31"/>
    </location>
</feature>
<dbReference type="GO" id="GO:0005886">
    <property type="term" value="C:plasma membrane"/>
    <property type="evidence" value="ECO:0007669"/>
    <property type="project" value="TreeGrafter"/>
</dbReference>
<organism evidence="14">
    <name type="scientific">Oncomelania hupensis</name>
    <dbReference type="NCBI Taxonomy" id="56141"/>
    <lineage>
        <taxon>Eukaryota</taxon>
        <taxon>Metazoa</taxon>
        <taxon>Spiralia</taxon>
        <taxon>Lophotrochozoa</taxon>
        <taxon>Mollusca</taxon>
        <taxon>Gastropoda</taxon>
        <taxon>Caenogastropoda</taxon>
        <taxon>Littorinimorpha</taxon>
        <taxon>Truncatelloidea</taxon>
        <taxon>Pomatiopsidae</taxon>
        <taxon>Oncomelania</taxon>
    </lineage>
</organism>
<dbReference type="PROSITE" id="PS50104">
    <property type="entry name" value="TIR"/>
    <property type="match status" value="1"/>
</dbReference>
<reference evidence="14" key="1">
    <citation type="submission" date="2017-02" db="EMBL/GenBank/DDBJ databases">
        <title>Identification of toll-like receptors in Oncomelania hupensis and defense against Schistosoma japonicum.</title>
        <authorList>
            <person name="Zhao Q.P."/>
            <person name="Gao Q."/>
            <person name="Li Y.W."/>
            <person name="Zhang Y."/>
            <person name="Dong H.F."/>
        </authorList>
    </citation>
    <scope>NUCLEOTIDE SEQUENCE</scope>
    <source>
        <tissue evidence="14">Whole soft body</tissue>
    </source>
</reference>
<dbReference type="Pfam" id="PF00560">
    <property type="entry name" value="LRR_1"/>
    <property type="match status" value="1"/>
</dbReference>
<sequence length="989" mass="112448">MERLAVRRKRMNSLVLLTLLLCSFHGGVTTAKRMIDVDLPAVKCGPCLCSHSGFLADCTSKNLTSVPSKDLPATATFITLRNNSITKLEQGAFRPFNSLQRLDISVNKIHRIDKEAFCGLENLELLDMSNNSLWLNDICLYRSGPFFGMKSLRRLDLSGNQLDDVNPCVFEDVSDTLTWLDLSDNHMRYVNQSPWSTFVLGNLTFLDLSFNNFSNIHKDMFREGLLVLNLSFNRIPYSDTGFPVDAFQNVNRSLTRLEIQTNCNVSDITQNYPDQALSKLTRLSYLAMDGLPNRALGPGFKNLTKPLNLTISGRPGGEQCQIQELKNDTFQTVAGIIRSLDLSMCNLTTITFDAFSPLRYSLEVLVLSYNNRLGFATVNTALHGLQHSVLRILYIDAIVDSLSMCMMVTELDTRNYRNTSITTIYARRNRIELFCEGALRNMPKTLTEAVLYGNKLDFGLYLKDLHYMEGLQSIQVDGYPEALYPPRYFPSSDPGRCQASPHSSLCGKSIYESIRNHPMYALPTSHQDMTQHGPVEDYIDSAIYTLPPKLSSFKSRYNELHWRLEKLHFNPNQLTSLDLANNLLTAWIGPVIGLENVTSLNLSNNLAFDIHLDFFSSFPATKSLFVSHNFLGKVIASDQSGQLFGPLMQLEVLNVSNNYINVLPHQVFQGLGNLQVLDLQHNDLDNFNVNITHMNSLIQILLSDNNIKYLSQEVMDHLDYVAEKVAPNKTVIVDLTFNPLACTCEHLDFLTWVEESKVVFPKGDSYNCFMADGDLHQKINVFKIIDLLQASCVDKLGILVGAAVCFFCLILAIVSAVLYRFRWKLRYLYYASRLAYNRLDNDEQQFAYDAFVSYSTEDHSFVHNELIHELEEKAGLRLIVHNRDFTPGRPVVSNILEAIQSSRRTLVVLTPELLKSDWYHYEMQMATMEAAHTGRDVLLFLIYESVPGDQMSREVLFNLQNSTYIEYPTRGVTQQLRDFWERLSQAIRQ</sequence>
<dbReference type="PANTHER" id="PTHR24365:SF541">
    <property type="entry name" value="PROTEIN TOLL-RELATED"/>
    <property type="match status" value="1"/>
</dbReference>
<keyword evidence="10" id="KW-0325">Glycoprotein</keyword>
<evidence type="ECO:0000256" key="4">
    <source>
        <dbReference type="ARBA" id="ARBA00022692"/>
    </source>
</evidence>
<comment type="subcellular location">
    <subcellularLocation>
        <location evidence="1">Membrane</location>
        <topology evidence="1">Single-pass membrane protein</topology>
    </subcellularLocation>
</comment>
<comment type="similarity">
    <text evidence="2">Belongs to the Toll-like receptor family.</text>
</comment>
<keyword evidence="8 11" id="KW-0472">Membrane</keyword>
<dbReference type="GO" id="GO:0038023">
    <property type="term" value="F:signaling receptor activity"/>
    <property type="evidence" value="ECO:0007669"/>
    <property type="project" value="TreeGrafter"/>
</dbReference>
<evidence type="ECO:0000259" key="13">
    <source>
        <dbReference type="PROSITE" id="PS50104"/>
    </source>
</evidence>
<evidence type="ECO:0000256" key="3">
    <source>
        <dbReference type="ARBA" id="ARBA00022614"/>
    </source>
</evidence>
<evidence type="ECO:0000256" key="8">
    <source>
        <dbReference type="ARBA" id="ARBA00023136"/>
    </source>
</evidence>
<protein>
    <submittedName>
        <fullName evidence="14">Toll-like recptor 2</fullName>
    </submittedName>
</protein>
<dbReference type="Gene3D" id="3.80.10.10">
    <property type="entry name" value="Ribonuclease Inhibitor"/>
    <property type="match status" value="4"/>
</dbReference>
<evidence type="ECO:0000256" key="5">
    <source>
        <dbReference type="ARBA" id="ARBA00022729"/>
    </source>
</evidence>
<dbReference type="InterPro" id="IPR001611">
    <property type="entry name" value="Leu-rich_rpt"/>
</dbReference>
<keyword evidence="6" id="KW-0677">Repeat</keyword>
<evidence type="ECO:0000256" key="9">
    <source>
        <dbReference type="ARBA" id="ARBA00023170"/>
    </source>
</evidence>
<dbReference type="PRINTS" id="PR01537">
    <property type="entry name" value="INTRLKN1R1F"/>
</dbReference>
<keyword evidence="9" id="KW-0675">Receptor</keyword>
<dbReference type="Pfam" id="PF13855">
    <property type="entry name" value="LRR_8"/>
    <property type="match status" value="3"/>
</dbReference>
<evidence type="ECO:0000256" key="1">
    <source>
        <dbReference type="ARBA" id="ARBA00004167"/>
    </source>
</evidence>
<keyword evidence="5 12" id="KW-0732">Signal</keyword>
<dbReference type="InterPro" id="IPR003591">
    <property type="entry name" value="Leu-rich_rpt_typical-subtyp"/>
</dbReference>
<dbReference type="SMART" id="SM00369">
    <property type="entry name" value="LRR_TYP"/>
    <property type="match status" value="10"/>
</dbReference>
<evidence type="ECO:0000313" key="14">
    <source>
        <dbReference type="EMBL" id="ARQ14820.1"/>
    </source>
</evidence>
<name>A0A2H4HHV6_9CAEN</name>
<dbReference type="SMART" id="SM00255">
    <property type="entry name" value="TIR"/>
    <property type="match status" value="1"/>
</dbReference>
<feature type="chain" id="PRO_5014145257" evidence="12">
    <location>
        <begin position="32"/>
        <end position="989"/>
    </location>
</feature>
<gene>
    <name evidence="14" type="primary">TLR2</name>
</gene>
<evidence type="ECO:0000256" key="11">
    <source>
        <dbReference type="SAM" id="Phobius"/>
    </source>
</evidence>
<keyword evidence="7 11" id="KW-1133">Transmembrane helix</keyword>
<proteinExistence type="evidence at transcript level"/>
<keyword evidence="4 11" id="KW-0812">Transmembrane</keyword>